<evidence type="ECO:0000256" key="9">
    <source>
        <dbReference type="ARBA" id="ARBA00048305"/>
    </source>
</evidence>
<dbReference type="GO" id="GO:0008734">
    <property type="term" value="F:L-aspartate oxidase activity"/>
    <property type="evidence" value="ECO:0007669"/>
    <property type="project" value="UniProtKB-UniRule"/>
</dbReference>
<dbReference type="PANTHER" id="PTHR42716:SF2">
    <property type="entry name" value="L-ASPARTATE OXIDASE, CHLOROPLASTIC"/>
    <property type="match status" value="1"/>
</dbReference>
<proteinExistence type="inferred from homology"/>
<evidence type="ECO:0000256" key="4">
    <source>
        <dbReference type="ARBA" id="ARBA00012173"/>
    </source>
</evidence>
<evidence type="ECO:0000256" key="11">
    <source>
        <dbReference type="RuleBase" id="RU362049"/>
    </source>
</evidence>
<dbReference type="EMBL" id="FTPD01000010">
    <property type="protein sequence ID" value="SIT54802.1"/>
    <property type="molecule type" value="Genomic_DNA"/>
</dbReference>
<evidence type="ECO:0000256" key="8">
    <source>
        <dbReference type="ARBA" id="ARBA00023002"/>
    </source>
</evidence>
<dbReference type="InterPro" id="IPR015939">
    <property type="entry name" value="Fum_Rdtase/Succ_DH_flav-like_C"/>
</dbReference>
<comment type="similarity">
    <text evidence="3 11">Belongs to the FAD-dependent oxidoreductase 2 family. NadB subfamily.</text>
</comment>
<dbReference type="Gene3D" id="3.90.700.10">
    <property type="entry name" value="Succinate dehydrogenase/fumarate reductase flavoprotein, catalytic domain"/>
    <property type="match status" value="1"/>
</dbReference>
<evidence type="ECO:0000259" key="13">
    <source>
        <dbReference type="Pfam" id="PF02910"/>
    </source>
</evidence>
<dbReference type="Gene3D" id="3.50.50.60">
    <property type="entry name" value="FAD/NAD(P)-binding domain"/>
    <property type="match status" value="1"/>
</dbReference>
<name>A0A1R3V4G2_9HYPH</name>
<dbReference type="Proteomes" id="UP000188388">
    <property type="component" value="Unassembled WGS sequence"/>
</dbReference>
<dbReference type="GO" id="GO:0034628">
    <property type="term" value="P:'de novo' NAD+ biosynthetic process from L-aspartate"/>
    <property type="evidence" value="ECO:0007669"/>
    <property type="project" value="TreeGrafter"/>
</dbReference>
<dbReference type="UniPathway" id="UPA00253">
    <property type="reaction ID" value="UER00326"/>
</dbReference>
<dbReference type="InterPro" id="IPR037099">
    <property type="entry name" value="Fum_R/Succ_DH_flav-like_C_sf"/>
</dbReference>
<dbReference type="NCBIfam" id="NF005701">
    <property type="entry name" value="PRK07512.1"/>
    <property type="match status" value="1"/>
</dbReference>
<dbReference type="AlphaFoldDB" id="A0A1R3V4G2"/>
<dbReference type="SUPFAM" id="SSF56425">
    <property type="entry name" value="Succinate dehydrogenase/fumarate reductase flavoprotein, catalytic domain"/>
    <property type="match status" value="1"/>
</dbReference>
<dbReference type="SUPFAM" id="SSF51905">
    <property type="entry name" value="FAD/NAD(P)-binding domain"/>
    <property type="match status" value="1"/>
</dbReference>
<dbReference type="FunFam" id="3.90.700.10:FF:000002">
    <property type="entry name" value="L-aspartate oxidase"/>
    <property type="match status" value="1"/>
</dbReference>
<sequence>MSLDVHDIGGAPVIIGAGVAGLMTALHLAPEPVVLLSNAGLGTGACSELAQGGLAASVGGEDSPELHLCDTLAAGDGLCDVTTVRRTVRAAPEAIRTLERFGVAFDRRADGALRLGLEAAHSQRRIVHAAGDATGRELVRALIAAARRTASITILENMEARRLVVEDGAIIAVVAAGCTGAIALPTRRAVLATGGIGGLFSDTTNPPGSCGQGLALAACAGAEFADLEFVQFHPTALEGPRRPMPLVSEAVRGEGAVLVDEQGERFLAETPGGELAPRDVVARAVWHQLAAGRRVFLDARQCLGLRFDKRFPAIADLCRQAGIDPATDPIPVRPAAHYHMGGVAVDAAGRSSIEGLWACGEVACTGLHGANRLASNSLIEAAVTSSWVAESVADVSHTRRPRVCSAFVPRRPDASGIRPIVSAALGIIRDGETLRDGVATLLPIAAHDGAASDPALVALMIAIAALRREESRGSHCRSDFPGRDADARQSRLTLPSAIQAAVALSWRAPMRSTLT</sequence>
<gene>
    <name evidence="14" type="primary">nadB</name>
    <name evidence="14" type="ORF">BQ8794_180146</name>
</gene>
<comment type="pathway">
    <text evidence="2 11">Cofactor biosynthesis; NAD(+) biosynthesis; iminoaspartate from L-aspartate (oxidase route): step 1/1.</text>
</comment>
<evidence type="ECO:0000313" key="15">
    <source>
        <dbReference type="Proteomes" id="UP000188388"/>
    </source>
</evidence>
<evidence type="ECO:0000313" key="14">
    <source>
        <dbReference type="EMBL" id="SIT54802.1"/>
    </source>
</evidence>
<dbReference type="InterPro" id="IPR036188">
    <property type="entry name" value="FAD/NAD-bd_sf"/>
</dbReference>
<comment type="cofactor">
    <cofactor evidence="1 11">
        <name>FAD</name>
        <dbReference type="ChEBI" id="CHEBI:57692"/>
    </cofactor>
</comment>
<keyword evidence="5 11" id="KW-0285">Flavoprotein</keyword>
<keyword evidence="6 11" id="KW-0662">Pyridine nucleotide biosynthesis</keyword>
<dbReference type="InterPro" id="IPR005288">
    <property type="entry name" value="NadB"/>
</dbReference>
<comment type="catalytic activity">
    <reaction evidence="9">
        <text>L-aspartate + O2 = iminosuccinate + H2O2</text>
        <dbReference type="Rhea" id="RHEA:25876"/>
        <dbReference type="ChEBI" id="CHEBI:15379"/>
        <dbReference type="ChEBI" id="CHEBI:16240"/>
        <dbReference type="ChEBI" id="CHEBI:29991"/>
        <dbReference type="ChEBI" id="CHEBI:77875"/>
        <dbReference type="EC" id="1.4.3.16"/>
    </reaction>
    <physiologicalReaction direction="left-to-right" evidence="9">
        <dbReference type="Rhea" id="RHEA:25877"/>
    </physiologicalReaction>
</comment>
<evidence type="ECO:0000259" key="12">
    <source>
        <dbReference type="Pfam" id="PF00890"/>
    </source>
</evidence>
<dbReference type="SUPFAM" id="SSF46977">
    <property type="entry name" value="Succinate dehydrogenase/fumarate reductase flavoprotein C-terminal domain"/>
    <property type="match status" value="1"/>
</dbReference>
<dbReference type="Gene3D" id="1.20.58.100">
    <property type="entry name" value="Fumarate reductase/succinate dehydrogenase flavoprotein-like, C-terminal domain"/>
    <property type="match status" value="1"/>
</dbReference>
<protein>
    <recommendedName>
        <fullName evidence="4 10">L-aspartate oxidase</fullName>
        <ecNumber evidence="4 10">1.4.3.16</ecNumber>
    </recommendedName>
</protein>
<feature type="domain" description="FAD-dependent oxidoreductase 2 FAD-binding" evidence="12">
    <location>
        <begin position="13"/>
        <end position="378"/>
    </location>
</feature>
<evidence type="ECO:0000256" key="7">
    <source>
        <dbReference type="ARBA" id="ARBA00022827"/>
    </source>
</evidence>
<evidence type="ECO:0000256" key="10">
    <source>
        <dbReference type="NCBIfam" id="TIGR00551"/>
    </source>
</evidence>
<dbReference type="Pfam" id="PF02910">
    <property type="entry name" value="Succ_DH_flav_C"/>
    <property type="match status" value="1"/>
</dbReference>
<evidence type="ECO:0000256" key="5">
    <source>
        <dbReference type="ARBA" id="ARBA00022630"/>
    </source>
</evidence>
<keyword evidence="7 11" id="KW-0274">FAD</keyword>
<dbReference type="GO" id="GO:0005737">
    <property type="term" value="C:cytoplasm"/>
    <property type="evidence" value="ECO:0007669"/>
    <property type="project" value="UniProtKB-SubCell"/>
</dbReference>
<evidence type="ECO:0000256" key="2">
    <source>
        <dbReference type="ARBA" id="ARBA00004950"/>
    </source>
</evidence>
<evidence type="ECO:0000256" key="6">
    <source>
        <dbReference type="ARBA" id="ARBA00022642"/>
    </source>
</evidence>
<evidence type="ECO:0000256" key="3">
    <source>
        <dbReference type="ARBA" id="ARBA00008562"/>
    </source>
</evidence>
<dbReference type="NCBIfam" id="TIGR00551">
    <property type="entry name" value="nadB"/>
    <property type="match status" value="1"/>
</dbReference>
<dbReference type="PANTHER" id="PTHR42716">
    <property type="entry name" value="L-ASPARTATE OXIDASE"/>
    <property type="match status" value="1"/>
</dbReference>
<dbReference type="STRING" id="1631249.BQ8794_180146"/>
<feature type="domain" description="Fumarate reductase/succinate dehydrogenase flavoprotein-like C-terminal" evidence="13">
    <location>
        <begin position="457"/>
        <end position="486"/>
    </location>
</feature>
<dbReference type="InterPro" id="IPR003953">
    <property type="entry name" value="FAD-dep_OxRdtase_2_FAD-bd"/>
</dbReference>
<keyword evidence="15" id="KW-1185">Reference proteome</keyword>
<comment type="subcellular location">
    <subcellularLocation>
        <location evidence="11">Cytoplasm</location>
    </subcellularLocation>
</comment>
<accession>A0A1R3V4G2</accession>
<organism evidence="14 15">
    <name type="scientific">Mesorhizobium prunaredense</name>
    <dbReference type="NCBI Taxonomy" id="1631249"/>
    <lineage>
        <taxon>Bacteria</taxon>
        <taxon>Pseudomonadati</taxon>
        <taxon>Pseudomonadota</taxon>
        <taxon>Alphaproteobacteria</taxon>
        <taxon>Hyphomicrobiales</taxon>
        <taxon>Phyllobacteriaceae</taxon>
        <taxon>Mesorhizobium</taxon>
    </lineage>
</organism>
<dbReference type="PRINTS" id="PR00368">
    <property type="entry name" value="FADPNR"/>
</dbReference>
<dbReference type="Pfam" id="PF00890">
    <property type="entry name" value="FAD_binding_2"/>
    <property type="match status" value="1"/>
</dbReference>
<reference evidence="15" key="1">
    <citation type="submission" date="2017-01" db="EMBL/GenBank/DDBJ databases">
        <authorList>
            <person name="Brunel B."/>
        </authorList>
    </citation>
    <scope>NUCLEOTIDE SEQUENCE [LARGE SCALE GENOMIC DNA]</scope>
</reference>
<evidence type="ECO:0000256" key="1">
    <source>
        <dbReference type="ARBA" id="ARBA00001974"/>
    </source>
</evidence>
<dbReference type="InterPro" id="IPR027477">
    <property type="entry name" value="Succ_DH/fumarate_Rdtase_cat_sf"/>
</dbReference>
<keyword evidence="8 11" id="KW-0560">Oxidoreductase</keyword>
<dbReference type="RefSeq" id="WP_077376316.1">
    <property type="nucleotide sequence ID" value="NZ_FTPD01000010.1"/>
</dbReference>
<comment type="function">
    <text evidence="11">Catalyzes the oxidation of L-aspartate to iminoaspartate.</text>
</comment>
<dbReference type="EC" id="1.4.3.16" evidence="4 10"/>